<keyword evidence="1" id="KW-1133">Transmembrane helix</keyword>
<proteinExistence type="predicted"/>
<keyword evidence="3" id="KW-1185">Reference proteome</keyword>
<dbReference type="Proteomes" id="UP000193083">
    <property type="component" value="Unassembled WGS sequence"/>
</dbReference>
<name>A0A1X7PGP8_9HYPH</name>
<feature type="transmembrane region" description="Helical" evidence="1">
    <location>
        <begin position="140"/>
        <end position="162"/>
    </location>
</feature>
<dbReference type="PANTHER" id="PTHR41795">
    <property type="entry name" value="EXOPOLYSACCHARIDE SYNTHESIS PROTEIN"/>
    <property type="match status" value="1"/>
</dbReference>
<sequence length="218" mass="23728">MDEHEQQALPGTPRRPQPARLSSLFERLAAEGDGPITVAEIRTALGDRSLATLLIFFAVINLIPLPPPSSAILGLPLLIVAAQMLYGSTSAWLPKRILNISLTRPQFRGAMDRIVPWLTRLEKYIRPRYWPFWPKQGERVVGAISLFLAIIVTLPIPLGNWFPAFSITLLGFALSERDGVMLGVGALAGLFALLVIGLVIGSAGAALGFVWSHMGAIW</sequence>
<dbReference type="OrthoDB" id="8550083at2"/>
<dbReference type="EMBL" id="FXBL01000004">
    <property type="protein sequence ID" value="SMH49968.1"/>
    <property type="molecule type" value="Genomic_DNA"/>
</dbReference>
<feature type="transmembrane region" description="Helical" evidence="1">
    <location>
        <begin position="49"/>
        <end position="65"/>
    </location>
</feature>
<dbReference type="InterPro" id="IPR010331">
    <property type="entry name" value="ExoD"/>
</dbReference>
<dbReference type="RefSeq" id="WP_085465785.1">
    <property type="nucleotide sequence ID" value="NZ_FXBL01000004.1"/>
</dbReference>
<dbReference type="PANTHER" id="PTHR41795:SF1">
    <property type="entry name" value="EXOPOLYSACCHARIDE SYNTHESIS PROTEIN"/>
    <property type="match status" value="1"/>
</dbReference>
<evidence type="ECO:0000313" key="3">
    <source>
        <dbReference type="Proteomes" id="UP000193083"/>
    </source>
</evidence>
<evidence type="ECO:0000256" key="1">
    <source>
        <dbReference type="SAM" id="Phobius"/>
    </source>
</evidence>
<dbReference type="Pfam" id="PF06055">
    <property type="entry name" value="ExoD"/>
    <property type="match status" value="1"/>
</dbReference>
<evidence type="ECO:0000313" key="2">
    <source>
        <dbReference type="EMBL" id="SMH49968.1"/>
    </source>
</evidence>
<accession>A0A1X7PGP8</accession>
<keyword evidence="1" id="KW-0472">Membrane</keyword>
<reference evidence="2 3" key="1">
    <citation type="submission" date="2017-04" db="EMBL/GenBank/DDBJ databases">
        <authorList>
            <person name="Afonso C.L."/>
            <person name="Miller P.J."/>
            <person name="Scott M.A."/>
            <person name="Spackman E."/>
            <person name="Goraichik I."/>
            <person name="Dimitrov K.M."/>
            <person name="Suarez D.L."/>
            <person name="Swayne D.E."/>
        </authorList>
    </citation>
    <scope>NUCLEOTIDE SEQUENCE [LARGE SCALE GENOMIC DNA]</scope>
    <source>
        <strain evidence="2 3">B5P</strain>
    </source>
</reference>
<gene>
    <name evidence="2" type="ORF">SAMN02982922_4049</name>
</gene>
<keyword evidence="1" id="KW-0812">Transmembrane</keyword>
<feature type="transmembrane region" description="Helical" evidence="1">
    <location>
        <begin position="182"/>
        <end position="211"/>
    </location>
</feature>
<dbReference type="AlphaFoldDB" id="A0A1X7PGP8"/>
<protein>
    <submittedName>
        <fullName evidence="2">Uncharacterized conserved protein</fullName>
    </submittedName>
</protein>
<dbReference type="PIRSF" id="PIRSF033239">
    <property type="entry name" value="ExoD"/>
    <property type="match status" value="1"/>
</dbReference>
<organism evidence="2 3">
    <name type="scientific">Mesorhizobium australicum</name>
    <dbReference type="NCBI Taxonomy" id="536018"/>
    <lineage>
        <taxon>Bacteria</taxon>
        <taxon>Pseudomonadati</taxon>
        <taxon>Pseudomonadota</taxon>
        <taxon>Alphaproteobacteria</taxon>
        <taxon>Hyphomicrobiales</taxon>
        <taxon>Phyllobacteriaceae</taxon>
        <taxon>Mesorhizobium</taxon>
    </lineage>
</organism>
<feature type="transmembrane region" description="Helical" evidence="1">
    <location>
        <begin position="71"/>
        <end position="93"/>
    </location>
</feature>